<dbReference type="AlphaFoldDB" id="B1ZD25"/>
<evidence type="ECO:0000313" key="2">
    <source>
        <dbReference type="Proteomes" id="UP000007136"/>
    </source>
</evidence>
<dbReference type="KEGG" id="mpo:Mpop_2739"/>
<name>B1ZD25_METPB</name>
<protein>
    <submittedName>
        <fullName evidence="1">Uncharacterized protein</fullName>
    </submittedName>
</protein>
<reference evidence="1" key="1">
    <citation type="submission" date="2008-04" db="EMBL/GenBank/DDBJ databases">
        <title>Complete sequence of chromosome of Methylobacterium populi BJ001.</title>
        <authorList>
            <consortium name="US DOE Joint Genome Institute"/>
            <person name="Copeland A."/>
            <person name="Lucas S."/>
            <person name="Lapidus A."/>
            <person name="Glavina del Rio T."/>
            <person name="Dalin E."/>
            <person name="Tice H."/>
            <person name="Bruce D."/>
            <person name="Goodwin L."/>
            <person name="Pitluck S."/>
            <person name="Chertkov O."/>
            <person name="Brettin T."/>
            <person name="Detter J.C."/>
            <person name="Han C."/>
            <person name="Kuske C.R."/>
            <person name="Schmutz J."/>
            <person name="Larimer F."/>
            <person name="Land M."/>
            <person name="Hauser L."/>
            <person name="Kyrpides N."/>
            <person name="Mikhailova N."/>
            <person name="Marx C."/>
            <person name="Richardson P."/>
        </authorList>
    </citation>
    <scope>NUCLEOTIDE SEQUENCE [LARGE SCALE GENOMIC DNA]</scope>
    <source>
        <strain evidence="1">BJ001</strain>
    </source>
</reference>
<organism evidence="1 2">
    <name type="scientific">Methylorubrum populi (strain ATCC BAA-705 / NCIMB 13946 / BJ001)</name>
    <name type="common">Methylobacterium populi</name>
    <dbReference type="NCBI Taxonomy" id="441620"/>
    <lineage>
        <taxon>Bacteria</taxon>
        <taxon>Pseudomonadati</taxon>
        <taxon>Pseudomonadota</taxon>
        <taxon>Alphaproteobacteria</taxon>
        <taxon>Hyphomicrobiales</taxon>
        <taxon>Methylobacteriaceae</taxon>
        <taxon>Methylorubrum</taxon>
    </lineage>
</organism>
<evidence type="ECO:0000313" key="1">
    <source>
        <dbReference type="EMBL" id="ACB80894.1"/>
    </source>
</evidence>
<proteinExistence type="predicted"/>
<dbReference type="Proteomes" id="UP000007136">
    <property type="component" value="Chromosome"/>
</dbReference>
<gene>
    <name evidence="1" type="ordered locus">Mpop_2739</name>
</gene>
<dbReference type="RefSeq" id="WP_012454616.1">
    <property type="nucleotide sequence ID" value="NC_010725.1"/>
</dbReference>
<dbReference type="OrthoDB" id="8456197at2"/>
<dbReference type="STRING" id="441620.Mpop_2739"/>
<sequence length="81" mass="8972">MNRRRPKRISSEQMSLQCEAFNAAHPVGSTIRVWPGERRGDPVEVEVRYPAQVLSGHTPVVYVTGGHGCIALTHVEGQAHR</sequence>
<dbReference type="HOGENOM" id="CLU_2569893_0_0_5"/>
<accession>B1ZD25</accession>
<dbReference type="EMBL" id="CP001029">
    <property type="protein sequence ID" value="ACB80894.1"/>
    <property type="molecule type" value="Genomic_DNA"/>
</dbReference>